<organism evidence="1 2">
    <name type="scientific">Hungatella hathewayi</name>
    <dbReference type="NCBI Taxonomy" id="154046"/>
    <lineage>
        <taxon>Bacteria</taxon>
        <taxon>Bacillati</taxon>
        <taxon>Bacillota</taxon>
        <taxon>Clostridia</taxon>
        <taxon>Lachnospirales</taxon>
        <taxon>Lachnospiraceae</taxon>
        <taxon>Hungatella</taxon>
    </lineage>
</organism>
<reference evidence="1 2" key="1">
    <citation type="submission" date="2018-08" db="EMBL/GenBank/DDBJ databases">
        <title>A genome reference for cultivated species of the human gut microbiota.</title>
        <authorList>
            <person name="Zou Y."/>
            <person name="Xue W."/>
            <person name="Luo G."/>
        </authorList>
    </citation>
    <scope>NUCLEOTIDE SEQUENCE [LARGE SCALE GENOMIC DNA]</scope>
    <source>
        <strain evidence="1 2">TM09-12</strain>
    </source>
</reference>
<dbReference type="Proteomes" id="UP000263014">
    <property type="component" value="Unassembled WGS sequence"/>
</dbReference>
<sequence length="68" mass="7822">MTFKVIVTYKVHDGSVMTKELTGVEKVEKTWEKIGGDNVEIVKVYENSWQWYTWAAAGILNINMIAEQ</sequence>
<accession>A0A374PB86</accession>
<gene>
    <name evidence="1" type="ORF">DXD79_07095</name>
</gene>
<evidence type="ECO:0000313" key="2">
    <source>
        <dbReference type="Proteomes" id="UP000263014"/>
    </source>
</evidence>
<dbReference type="RefSeq" id="WP_118033052.1">
    <property type="nucleotide sequence ID" value="NZ_QSON01000003.1"/>
</dbReference>
<proteinExistence type="predicted"/>
<dbReference type="AlphaFoldDB" id="A0A374PB86"/>
<comment type="caution">
    <text evidence="1">The sequence shown here is derived from an EMBL/GenBank/DDBJ whole genome shotgun (WGS) entry which is preliminary data.</text>
</comment>
<dbReference type="EMBL" id="QSON01000003">
    <property type="protein sequence ID" value="RGJ05788.1"/>
    <property type="molecule type" value="Genomic_DNA"/>
</dbReference>
<protein>
    <submittedName>
        <fullName evidence="1">Uncharacterized protein</fullName>
    </submittedName>
</protein>
<evidence type="ECO:0000313" key="1">
    <source>
        <dbReference type="EMBL" id="RGJ05788.1"/>
    </source>
</evidence>
<name>A0A374PB86_9FIRM</name>